<dbReference type="EMBL" id="JALNTZ010001259">
    <property type="protein sequence ID" value="KAJ3626924.1"/>
    <property type="molecule type" value="Genomic_DNA"/>
</dbReference>
<sequence>MDFLLVRRLPSLLALARPSSSTLKRLHLSYFGHSIFISVRDYKEDAGGINLSKQLQIMTERDKDDKEKQREAVKRKHREKRQKLREQRRRLGSVMSPSSFLHPPSPPEAHLSYRLAALASSCAAQRGSLQGWLTVFGCGD</sequence>
<evidence type="ECO:0000313" key="3">
    <source>
        <dbReference type="Proteomes" id="UP001168821"/>
    </source>
</evidence>
<keyword evidence="3" id="KW-1185">Reference proteome</keyword>
<dbReference type="AlphaFoldDB" id="A0AA38HKS5"/>
<proteinExistence type="predicted"/>
<gene>
    <name evidence="2" type="ORF">Zmor_004134</name>
</gene>
<evidence type="ECO:0000256" key="1">
    <source>
        <dbReference type="SAM" id="MobiDB-lite"/>
    </source>
</evidence>
<feature type="region of interest" description="Disordered" evidence="1">
    <location>
        <begin position="59"/>
        <end position="106"/>
    </location>
</feature>
<feature type="compositionally biased region" description="Basic residues" evidence="1">
    <location>
        <begin position="73"/>
        <end position="91"/>
    </location>
</feature>
<feature type="compositionally biased region" description="Basic and acidic residues" evidence="1">
    <location>
        <begin position="59"/>
        <end position="72"/>
    </location>
</feature>
<accession>A0AA38HKS5</accession>
<name>A0AA38HKS5_9CUCU</name>
<protein>
    <submittedName>
        <fullName evidence="2">Uncharacterized protein</fullName>
    </submittedName>
</protein>
<evidence type="ECO:0000313" key="2">
    <source>
        <dbReference type="EMBL" id="KAJ3626924.1"/>
    </source>
</evidence>
<dbReference type="Proteomes" id="UP001168821">
    <property type="component" value="Unassembled WGS sequence"/>
</dbReference>
<comment type="caution">
    <text evidence="2">The sequence shown here is derived from an EMBL/GenBank/DDBJ whole genome shotgun (WGS) entry which is preliminary data.</text>
</comment>
<organism evidence="2 3">
    <name type="scientific">Zophobas morio</name>
    <dbReference type="NCBI Taxonomy" id="2755281"/>
    <lineage>
        <taxon>Eukaryota</taxon>
        <taxon>Metazoa</taxon>
        <taxon>Ecdysozoa</taxon>
        <taxon>Arthropoda</taxon>
        <taxon>Hexapoda</taxon>
        <taxon>Insecta</taxon>
        <taxon>Pterygota</taxon>
        <taxon>Neoptera</taxon>
        <taxon>Endopterygota</taxon>
        <taxon>Coleoptera</taxon>
        <taxon>Polyphaga</taxon>
        <taxon>Cucujiformia</taxon>
        <taxon>Tenebrionidae</taxon>
        <taxon>Zophobas</taxon>
    </lineage>
</organism>
<reference evidence="2" key="1">
    <citation type="journal article" date="2023" name="G3 (Bethesda)">
        <title>Whole genome assemblies of Zophobas morio and Tenebrio molitor.</title>
        <authorList>
            <person name="Kaur S."/>
            <person name="Stinson S.A."/>
            <person name="diCenzo G.C."/>
        </authorList>
    </citation>
    <scope>NUCLEOTIDE SEQUENCE</scope>
    <source>
        <strain evidence="2">QUZm001</strain>
    </source>
</reference>